<dbReference type="RefSeq" id="WP_179566569.1">
    <property type="nucleotide sequence ID" value="NZ_JACBZY010000001.1"/>
</dbReference>
<name>A0A852YA94_9MICO</name>
<organism evidence="4 5">
    <name type="scientific">Schumannella luteola</name>
    <dbReference type="NCBI Taxonomy" id="472059"/>
    <lineage>
        <taxon>Bacteria</taxon>
        <taxon>Bacillati</taxon>
        <taxon>Actinomycetota</taxon>
        <taxon>Actinomycetes</taxon>
        <taxon>Micrococcales</taxon>
        <taxon>Microbacteriaceae</taxon>
        <taxon>Schumannella</taxon>
    </lineage>
</organism>
<dbReference type="SUPFAM" id="SSF53850">
    <property type="entry name" value="Periplasmic binding protein-like II"/>
    <property type="match status" value="1"/>
</dbReference>
<accession>A0A852YA94</accession>
<dbReference type="Gene3D" id="3.40.190.10">
    <property type="entry name" value="Periplasmic binding protein-like II"/>
    <property type="match status" value="2"/>
</dbReference>
<feature type="transmembrane region" description="Helical" evidence="2">
    <location>
        <begin position="20"/>
        <end position="37"/>
    </location>
</feature>
<dbReference type="SMART" id="SM00062">
    <property type="entry name" value="PBPb"/>
    <property type="match status" value="1"/>
</dbReference>
<dbReference type="AlphaFoldDB" id="A0A852YA94"/>
<gene>
    <name evidence="4" type="ORF">BJ979_001408</name>
</gene>
<evidence type="ECO:0000256" key="1">
    <source>
        <dbReference type="ARBA" id="ARBA00022729"/>
    </source>
</evidence>
<dbReference type="Pfam" id="PF00497">
    <property type="entry name" value="SBP_bac_3"/>
    <property type="match status" value="1"/>
</dbReference>
<reference evidence="4 5" key="1">
    <citation type="submission" date="2020-07" db="EMBL/GenBank/DDBJ databases">
        <title>Sequencing the genomes of 1000 actinobacteria strains.</title>
        <authorList>
            <person name="Klenk H.-P."/>
        </authorList>
    </citation>
    <scope>NUCLEOTIDE SEQUENCE [LARGE SCALE GENOMIC DNA]</scope>
    <source>
        <strain evidence="4 5">DSM 23141</strain>
    </source>
</reference>
<feature type="domain" description="Solute-binding protein family 3/N-terminal" evidence="3">
    <location>
        <begin position="67"/>
        <end position="286"/>
    </location>
</feature>
<keyword evidence="5" id="KW-1185">Reference proteome</keyword>
<keyword evidence="1" id="KW-0732">Signal</keyword>
<evidence type="ECO:0000313" key="4">
    <source>
        <dbReference type="EMBL" id="NYG98782.1"/>
    </source>
</evidence>
<keyword evidence="2" id="KW-0472">Membrane</keyword>
<keyword evidence="2" id="KW-1133">Transmembrane helix</keyword>
<proteinExistence type="predicted"/>
<protein>
    <submittedName>
        <fullName evidence="4">Polar amino acid transport system substrate-binding protein</fullName>
    </submittedName>
</protein>
<evidence type="ECO:0000313" key="5">
    <source>
        <dbReference type="Proteomes" id="UP000553888"/>
    </source>
</evidence>
<dbReference type="InterPro" id="IPR001638">
    <property type="entry name" value="Solute-binding_3/MltF_N"/>
</dbReference>
<sequence length="296" mass="30447">MSSTSSRKRKQQGSTGRSVLIVIGVIILALLGGYIGATVRGGGAAAAPGSSAAATTPFLDGIKQRGELRIGIALAPPLTAKLKSGKYGGPNILPLENLAKQLKVKVTTVPAEWGNIVAGLQAGRYDFAAYLDPTVERSMSIRFTDNVLTYQGVLVVPANSPYSTAEQILSSGQPIASAQGSAVGSGAKAAGYTVTDLPDYTGALTAVKAGRAAAEATDSPTAVGQAQADPDVKIIVPDPIFYQSGAAYGVPANIDERSLQVINIAIATTQNSGELKKAFTEVGYLEIDNLGDLQKQ</sequence>
<keyword evidence="2" id="KW-0812">Transmembrane</keyword>
<dbReference type="PANTHER" id="PTHR35936">
    <property type="entry name" value="MEMBRANE-BOUND LYTIC MUREIN TRANSGLYCOSYLASE F"/>
    <property type="match status" value="1"/>
</dbReference>
<evidence type="ECO:0000259" key="3">
    <source>
        <dbReference type="SMART" id="SM00062"/>
    </source>
</evidence>
<evidence type="ECO:0000256" key="2">
    <source>
        <dbReference type="SAM" id="Phobius"/>
    </source>
</evidence>
<dbReference type="Proteomes" id="UP000553888">
    <property type="component" value="Unassembled WGS sequence"/>
</dbReference>
<dbReference type="PANTHER" id="PTHR35936:SF19">
    <property type="entry name" value="AMINO-ACID-BINDING PROTEIN YXEM-RELATED"/>
    <property type="match status" value="1"/>
</dbReference>
<comment type="caution">
    <text evidence="4">The sequence shown here is derived from an EMBL/GenBank/DDBJ whole genome shotgun (WGS) entry which is preliminary data.</text>
</comment>
<dbReference type="EMBL" id="JACBZY010000001">
    <property type="protein sequence ID" value="NYG98782.1"/>
    <property type="molecule type" value="Genomic_DNA"/>
</dbReference>